<dbReference type="PANTHER" id="PTHR15243:SF0">
    <property type="entry name" value="SERINE_THREONINE-PROTEIN KINASE 19"/>
    <property type="match status" value="1"/>
</dbReference>
<keyword evidence="3" id="KW-0808">Transferase</keyword>
<feature type="region of interest" description="Disordered" evidence="2">
    <location>
        <begin position="1"/>
        <end position="62"/>
    </location>
</feature>
<evidence type="ECO:0000256" key="1">
    <source>
        <dbReference type="ARBA" id="ARBA00093458"/>
    </source>
</evidence>
<dbReference type="EMBL" id="JANBVO010000001">
    <property type="protein sequence ID" value="KAJ9157896.1"/>
    <property type="molecule type" value="Genomic_DNA"/>
</dbReference>
<dbReference type="GO" id="GO:0016301">
    <property type="term" value="F:kinase activity"/>
    <property type="evidence" value="ECO:0007669"/>
    <property type="project" value="UniProtKB-KW"/>
</dbReference>
<comment type="similarity">
    <text evidence="1">Belongs to the STK19 family.</text>
</comment>
<dbReference type="Pfam" id="PF10494">
    <property type="entry name" value="Stk19"/>
    <property type="match status" value="1"/>
</dbReference>
<dbReference type="Proteomes" id="UP001174694">
    <property type="component" value="Unassembled WGS sequence"/>
</dbReference>
<keyword evidence="3" id="KW-0418">Kinase</keyword>
<dbReference type="PANTHER" id="PTHR15243">
    <property type="entry name" value="SERINE/THREONINE-PROTEIN KINASE 19"/>
    <property type="match status" value="1"/>
</dbReference>
<comment type="caution">
    <text evidence="3">The sequence shown here is derived from an EMBL/GenBank/DDBJ whole genome shotgun (WGS) entry which is preliminary data.</text>
</comment>
<organism evidence="3 4">
    <name type="scientific">Pleurostoma richardsiae</name>
    <dbReference type="NCBI Taxonomy" id="41990"/>
    <lineage>
        <taxon>Eukaryota</taxon>
        <taxon>Fungi</taxon>
        <taxon>Dikarya</taxon>
        <taxon>Ascomycota</taxon>
        <taxon>Pezizomycotina</taxon>
        <taxon>Sordariomycetes</taxon>
        <taxon>Sordariomycetidae</taxon>
        <taxon>Calosphaeriales</taxon>
        <taxon>Pleurostomataceae</taxon>
        <taxon>Pleurostoma</taxon>
    </lineage>
</organism>
<proteinExistence type="inferred from homology"/>
<reference evidence="3" key="1">
    <citation type="submission" date="2022-07" db="EMBL/GenBank/DDBJ databases">
        <title>Fungi with potential for degradation of polypropylene.</title>
        <authorList>
            <person name="Gostincar C."/>
        </authorList>
    </citation>
    <scope>NUCLEOTIDE SEQUENCE</scope>
    <source>
        <strain evidence="3">EXF-13308</strain>
    </source>
</reference>
<keyword evidence="4" id="KW-1185">Reference proteome</keyword>
<dbReference type="AlphaFoldDB" id="A0AA38VR06"/>
<evidence type="ECO:0000313" key="3">
    <source>
        <dbReference type="EMBL" id="KAJ9157896.1"/>
    </source>
</evidence>
<protein>
    <submittedName>
        <fullName evidence="3">Serine-threonine protein kinase 19-domain-containing protein</fullName>
    </submittedName>
</protein>
<dbReference type="InterPro" id="IPR018865">
    <property type="entry name" value="STK19-like"/>
</dbReference>
<dbReference type="GO" id="GO:0046579">
    <property type="term" value="P:positive regulation of Ras protein signal transduction"/>
    <property type="evidence" value="ECO:0007669"/>
    <property type="project" value="TreeGrafter"/>
</dbReference>
<feature type="compositionally biased region" description="Low complexity" evidence="2">
    <location>
        <begin position="19"/>
        <end position="30"/>
    </location>
</feature>
<gene>
    <name evidence="3" type="ORF">NKR23_g461</name>
</gene>
<name>A0AA38VR06_9PEZI</name>
<evidence type="ECO:0000313" key="4">
    <source>
        <dbReference type="Proteomes" id="UP001174694"/>
    </source>
</evidence>
<sequence>MSLRSILGGSNRVKKSSKPRNSSRSSPSSSWADSLPRSKPGSGAGSRSKKAARSAGAGDDDEDLFGDRLDDCGLVRALATDLTLRDVVQAMRYARDRMFTPMPEAAGGMNSTRTAEVLNFRQGLPPVVTTAHLHALLVSPTAAERETDELIRAGALRRIVVPRRGGVGEVLVQVADLEALLRASTAGGGGGGGVGAEARGALLAFLREEPAAQRVPRARLTAAQSDQLVRAGFLTAHLHHDVGAATGFARPEDRATMVSLERVAQAASGSYGAVGGQGALHAAGGTGGGSYAGGGGGGSGAGDMALTVPGLGAFLKLASAALAHLTGLLAKSPHKEASETMLRERWDGGVASDEARSAARRGRGEFAGVPPGRTRKWKEFYGLSFEWVLCEAVGAGLIEVFETRSVGRGVRLL</sequence>
<evidence type="ECO:0000256" key="2">
    <source>
        <dbReference type="SAM" id="MobiDB-lite"/>
    </source>
</evidence>
<accession>A0AA38VR06</accession>